<dbReference type="InterPro" id="IPR050984">
    <property type="entry name" value="Gfo/Idh/MocA_domain"/>
</dbReference>
<dbReference type="Pfam" id="PF01408">
    <property type="entry name" value="GFO_IDH_MocA"/>
    <property type="match status" value="1"/>
</dbReference>
<sequence>MRIGTLGAARITPTALVKPARSIPGVDVVAVAARDRSRAERFAAKHRIPVVHRSYEALISDPSIDAIYNPLPNALHAAWTLRAIDAGKHVLCEKPFTSNADEATSVAEAARRSGLVVMEAFHYRYHPLMERALEIVHTELGEVRHVETWMCFPLPRFSDIRYSLELGGGALMDAGCYAVHCLRTLGPGEPSVVSAAALLRSPGVDRAMAADLRFPTGATGRINASMWSGGHLLKIAARVEGEYGTLHITNFAAPQYFHRLTTTVDGVRRRERVPGEATYTYQLRAFRTAVHDGTTPLTPPEDAIANMSVIDAIYQKAGLPLRGEL</sequence>
<dbReference type="Gene3D" id="3.40.50.720">
    <property type="entry name" value="NAD(P)-binding Rossmann-like Domain"/>
    <property type="match status" value="1"/>
</dbReference>
<organism evidence="5 6">
    <name type="scientific">Sphaerisporangium album</name>
    <dbReference type="NCBI Taxonomy" id="509200"/>
    <lineage>
        <taxon>Bacteria</taxon>
        <taxon>Bacillati</taxon>
        <taxon>Actinomycetota</taxon>
        <taxon>Actinomycetes</taxon>
        <taxon>Streptosporangiales</taxon>
        <taxon>Streptosporangiaceae</taxon>
        <taxon>Sphaerisporangium</taxon>
    </lineage>
</organism>
<reference evidence="5 6" key="1">
    <citation type="submission" date="2018-06" db="EMBL/GenBank/DDBJ databases">
        <title>Sphaerisporangium craniellae sp. nov., isolated from a marine sponge in the South China Sea.</title>
        <authorList>
            <person name="Li L."/>
        </authorList>
    </citation>
    <scope>NUCLEOTIDE SEQUENCE [LARGE SCALE GENOMIC DNA]</scope>
    <source>
        <strain evidence="5 6">CCTCC AA 208026</strain>
    </source>
</reference>
<keyword evidence="6" id="KW-1185">Reference proteome</keyword>
<dbReference type="PANTHER" id="PTHR22604">
    <property type="entry name" value="OXIDOREDUCTASES"/>
    <property type="match status" value="1"/>
</dbReference>
<evidence type="ECO:0000313" key="5">
    <source>
        <dbReference type="EMBL" id="RCG23383.1"/>
    </source>
</evidence>
<dbReference type="GO" id="GO:0000166">
    <property type="term" value="F:nucleotide binding"/>
    <property type="evidence" value="ECO:0007669"/>
    <property type="project" value="InterPro"/>
</dbReference>
<keyword evidence="2" id="KW-0560">Oxidoreductase</keyword>
<comment type="similarity">
    <text evidence="1">Belongs to the Gfo/Idh/MocA family.</text>
</comment>
<evidence type="ECO:0000259" key="4">
    <source>
        <dbReference type="Pfam" id="PF22725"/>
    </source>
</evidence>
<dbReference type="GO" id="GO:0016491">
    <property type="term" value="F:oxidoreductase activity"/>
    <property type="evidence" value="ECO:0007669"/>
    <property type="project" value="UniProtKB-KW"/>
</dbReference>
<dbReference type="InterPro" id="IPR000683">
    <property type="entry name" value="Gfo/Idh/MocA-like_OxRdtase_N"/>
</dbReference>
<dbReference type="AlphaFoldDB" id="A0A367EZ85"/>
<evidence type="ECO:0000256" key="1">
    <source>
        <dbReference type="ARBA" id="ARBA00010928"/>
    </source>
</evidence>
<comment type="caution">
    <text evidence="5">The sequence shown here is derived from an EMBL/GenBank/DDBJ whole genome shotgun (WGS) entry which is preliminary data.</text>
</comment>
<evidence type="ECO:0000259" key="3">
    <source>
        <dbReference type="Pfam" id="PF01408"/>
    </source>
</evidence>
<dbReference type="OrthoDB" id="9815825at2"/>
<dbReference type="RefSeq" id="WP_114032985.1">
    <property type="nucleotide sequence ID" value="NZ_QOIL01000026.1"/>
</dbReference>
<dbReference type="SUPFAM" id="SSF51735">
    <property type="entry name" value="NAD(P)-binding Rossmann-fold domains"/>
    <property type="match status" value="1"/>
</dbReference>
<evidence type="ECO:0000256" key="2">
    <source>
        <dbReference type="ARBA" id="ARBA00023002"/>
    </source>
</evidence>
<name>A0A367EZ85_9ACTN</name>
<evidence type="ECO:0000313" key="6">
    <source>
        <dbReference type="Proteomes" id="UP000253094"/>
    </source>
</evidence>
<protein>
    <submittedName>
        <fullName evidence="5">Gfo/Idh/MocA family oxidoreductase</fullName>
    </submittedName>
</protein>
<dbReference type="Proteomes" id="UP000253094">
    <property type="component" value="Unassembled WGS sequence"/>
</dbReference>
<accession>A0A367EZ85</accession>
<dbReference type="SUPFAM" id="SSF55347">
    <property type="entry name" value="Glyceraldehyde-3-phosphate dehydrogenase-like, C-terminal domain"/>
    <property type="match status" value="1"/>
</dbReference>
<gene>
    <name evidence="5" type="ORF">DQ384_34015</name>
</gene>
<dbReference type="Pfam" id="PF22725">
    <property type="entry name" value="GFO_IDH_MocA_C3"/>
    <property type="match status" value="1"/>
</dbReference>
<dbReference type="InterPro" id="IPR055170">
    <property type="entry name" value="GFO_IDH_MocA-like_dom"/>
</dbReference>
<dbReference type="PANTHER" id="PTHR22604:SF105">
    <property type="entry name" value="TRANS-1,2-DIHYDROBENZENE-1,2-DIOL DEHYDROGENASE"/>
    <property type="match status" value="1"/>
</dbReference>
<feature type="domain" description="Gfo/Idh/MocA-like oxidoreductase N-terminal" evidence="3">
    <location>
        <begin position="2"/>
        <end position="120"/>
    </location>
</feature>
<dbReference type="InterPro" id="IPR036291">
    <property type="entry name" value="NAD(P)-bd_dom_sf"/>
</dbReference>
<feature type="domain" description="GFO/IDH/MocA-like oxidoreductase" evidence="4">
    <location>
        <begin position="138"/>
        <end position="246"/>
    </location>
</feature>
<proteinExistence type="inferred from homology"/>
<dbReference type="Gene3D" id="3.30.360.10">
    <property type="entry name" value="Dihydrodipicolinate Reductase, domain 2"/>
    <property type="match status" value="1"/>
</dbReference>
<dbReference type="EMBL" id="QOIL01000026">
    <property type="protein sequence ID" value="RCG23383.1"/>
    <property type="molecule type" value="Genomic_DNA"/>
</dbReference>